<keyword evidence="5 13" id="KW-0349">Heme</keyword>
<dbReference type="GO" id="GO:0042446">
    <property type="term" value="P:hormone biosynthetic process"/>
    <property type="evidence" value="ECO:0007669"/>
    <property type="project" value="TreeGrafter"/>
</dbReference>
<name>A0A670Y1G4_PSETE</name>
<evidence type="ECO:0000256" key="10">
    <source>
        <dbReference type="ARBA" id="ARBA00023004"/>
    </source>
</evidence>
<dbReference type="InterPro" id="IPR017972">
    <property type="entry name" value="Cyt_P450_CS"/>
</dbReference>
<comment type="subcellular location">
    <subcellularLocation>
        <location evidence="3">Endoplasmic reticulum membrane</location>
        <topology evidence="3">Peripheral membrane protein</topology>
    </subcellularLocation>
    <subcellularLocation>
        <location evidence="2">Microsome membrane</location>
        <topology evidence="2">Peripheral membrane protein</topology>
    </subcellularLocation>
</comment>
<evidence type="ECO:0000256" key="12">
    <source>
        <dbReference type="ARBA" id="ARBA00023136"/>
    </source>
</evidence>
<evidence type="ECO:0000256" key="3">
    <source>
        <dbReference type="ARBA" id="ARBA00004406"/>
    </source>
</evidence>
<reference evidence="16" key="2">
    <citation type="submission" date="2025-09" db="UniProtKB">
        <authorList>
            <consortium name="Ensembl"/>
        </authorList>
    </citation>
    <scope>IDENTIFICATION</scope>
</reference>
<dbReference type="Pfam" id="PF00067">
    <property type="entry name" value="p450"/>
    <property type="match status" value="1"/>
</dbReference>
<keyword evidence="15" id="KW-0812">Transmembrane</keyword>
<protein>
    <recommendedName>
        <fullName evidence="18">Cytochrome P450 family 1 subfamily B member 1</fullName>
    </recommendedName>
</protein>
<dbReference type="PROSITE" id="PS00086">
    <property type="entry name" value="CYTOCHROME_P450"/>
    <property type="match status" value="1"/>
</dbReference>
<dbReference type="SUPFAM" id="SSF48264">
    <property type="entry name" value="Cytochrome P450"/>
    <property type="match status" value="1"/>
</dbReference>
<dbReference type="PROSITE" id="PS51257">
    <property type="entry name" value="PROKAR_LIPOPROTEIN"/>
    <property type="match status" value="1"/>
</dbReference>
<evidence type="ECO:0008006" key="18">
    <source>
        <dbReference type="Google" id="ProtNLM"/>
    </source>
</evidence>
<dbReference type="GO" id="GO:0005506">
    <property type="term" value="F:iron ion binding"/>
    <property type="evidence" value="ECO:0007669"/>
    <property type="project" value="InterPro"/>
</dbReference>
<sequence length="532" mass="58812">MAQSADRRGGELAALFQSALQPALLLSCVLLLYLWAPKRSAAAPAKRLPGPVGWPLVGNALQLGRLPHLTFCELAKRYGDVFQLRLGLRSIVVLNGEATIRQALVQQGGPFAGRPDFPSFRMVSGGKSVAFGRYTELWRAQRRVAQATLRAFSTAKAPNKRLLEQHVTAEVQELIDGLAKLSEGGLYVNPLPLLTVANANVMCALCFGQRYSHADAEFRALLGRNDRFGQAVAAGSLVDVLPWLLSFPNPVRSVFRDFQAINLEMLEFVRAKVAQHRLTFQPGSPARHISDAILGRMEHGPGGKEGPLGDYAEGTLSDLFGAGQDTMSAGLAWLVLLLLKHPQLREQLQADLDRVVGRERLPTADDRASLPRLEAFLYETLRYCSFVPLTIPHATTAEVCLDGFHIPEGTVIFVNQWSVNHDRLRWKDPHVFDPSRFLDDRQETLDRDLACRVLIFSMGKRRCIGDQLAKLQLFLFTAILLHQCDLTANPAEQMSVDSEHGLVLRPRPYTLSVSRRTPLLISVLLPAAGTQT</sequence>
<dbReference type="AlphaFoldDB" id="A0A670Y1G4"/>
<dbReference type="PANTHER" id="PTHR24289:SF15">
    <property type="entry name" value="CYTOCHROME P450 FAMILY 1 SUBFAMILY B MEMBER 1"/>
    <property type="match status" value="1"/>
</dbReference>
<dbReference type="InterPro" id="IPR002401">
    <property type="entry name" value="Cyt_P450_E_grp-I"/>
</dbReference>
<evidence type="ECO:0000256" key="15">
    <source>
        <dbReference type="SAM" id="Phobius"/>
    </source>
</evidence>
<evidence type="ECO:0000313" key="17">
    <source>
        <dbReference type="Proteomes" id="UP000472273"/>
    </source>
</evidence>
<evidence type="ECO:0000256" key="1">
    <source>
        <dbReference type="ARBA" id="ARBA00001971"/>
    </source>
</evidence>
<keyword evidence="8" id="KW-0492">Microsome</keyword>
<evidence type="ECO:0000256" key="4">
    <source>
        <dbReference type="ARBA" id="ARBA00010617"/>
    </source>
</evidence>
<dbReference type="OMA" id="STFMQWI"/>
<evidence type="ECO:0000256" key="14">
    <source>
        <dbReference type="RuleBase" id="RU000461"/>
    </source>
</evidence>
<comment type="similarity">
    <text evidence="4 14">Belongs to the cytochrome P450 family.</text>
</comment>
<feature type="binding site" description="axial binding residue" evidence="13">
    <location>
        <position position="463"/>
    </location>
    <ligand>
        <name>heme</name>
        <dbReference type="ChEBI" id="CHEBI:30413"/>
    </ligand>
    <ligandPart>
        <name>Fe</name>
        <dbReference type="ChEBI" id="CHEBI:18248"/>
    </ligandPart>
</feature>
<dbReference type="PRINTS" id="PR00463">
    <property type="entry name" value="EP450I"/>
</dbReference>
<evidence type="ECO:0000256" key="5">
    <source>
        <dbReference type="ARBA" id="ARBA00022617"/>
    </source>
</evidence>
<evidence type="ECO:0000256" key="8">
    <source>
        <dbReference type="ARBA" id="ARBA00022848"/>
    </source>
</evidence>
<dbReference type="Ensembl" id="ENSPTXT00000006095.1">
    <property type="protein sequence ID" value="ENSPTXP00000005904.1"/>
    <property type="gene ID" value="ENSPTXG00000004310.1"/>
</dbReference>
<dbReference type="GO" id="GO:0005789">
    <property type="term" value="C:endoplasmic reticulum membrane"/>
    <property type="evidence" value="ECO:0007669"/>
    <property type="project" value="UniProtKB-SubCell"/>
</dbReference>
<organism evidence="16 17">
    <name type="scientific">Pseudonaja textilis</name>
    <name type="common">Eastern brown snake</name>
    <dbReference type="NCBI Taxonomy" id="8673"/>
    <lineage>
        <taxon>Eukaryota</taxon>
        <taxon>Metazoa</taxon>
        <taxon>Chordata</taxon>
        <taxon>Craniata</taxon>
        <taxon>Vertebrata</taxon>
        <taxon>Euteleostomi</taxon>
        <taxon>Lepidosauria</taxon>
        <taxon>Squamata</taxon>
        <taxon>Bifurcata</taxon>
        <taxon>Unidentata</taxon>
        <taxon>Episquamata</taxon>
        <taxon>Toxicofera</taxon>
        <taxon>Serpentes</taxon>
        <taxon>Colubroidea</taxon>
        <taxon>Elapidae</taxon>
        <taxon>Hydrophiinae</taxon>
        <taxon>Pseudonaja</taxon>
    </lineage>
</organism>
<dbReference type="Proteomes" id="UP000472273">
    <property type="component" value="Unplaced"/>
</dbReference>
<dbReference type="FunFam" id="1.10.630.10:FF:000238">
    <property type="entry name" value="Cytochrome P450 2A6"/>
    <property type="match status" value="1"/>
</dbReference>
<evidence type="ECO:0000256" key="11">
    <source>
        <dbReference type="ARBA" id="ARBA00023033"/>
    </source>
</evidence>
<evidence type="ECO:0000313" key="16">
    <source>
        <dbReference type="Ensembl" id="ENSPTXP00000005904.1"/>
    </source>
</evidence>
<accession>A0A670Y1G4</accession>
<evidence type="ECO:0000256" key="13">
    <source>
        <dbReference type="PIRSR" id="PIRSR602401-1"/>
    </source>
</evidence>
<keyword evidence="15" id="KW-1133">Transmembrane helix</keyword>
<dbReference type="InterPro" id="IPR036396">
    <property type="entry name" value="Cyt_P450_sf"/>
</dbReference>
<keyword evidence="17" id="KW-1185">Reference proteome</keyword>
<evidence type="ECO:0000256" key="2">
    <source>
        <dbReference type="ARBA" id="ARBA00004174"/>
    </source>
</evidence>
<keyword evidence="9 14" id="KW-0560">Oxidoreductase</keyword>
<evidence type="ECO:0000256" key="7">
    <source>
        <dbReference type="ARBA" id="ARBA00022824"/>
    </source>
</evidence>
<dbReference type="GeneTree" id="ENSGT00950000183037"/>
<keyword evidence="6 13" id="KW-0479">Metal-binding</keyword>
<proteinExistence type="inferred from homology"/>
<comment type="cofactor">
    <cofactor evidence="1 13">
        <name>heme</name>
        <dbReference type="ChEBI" id="CHEBI:30413"/>
    </cofactor>
</comment>
<evidence type="ECO:0000256" key="9">
    <source>
        <dbReference type="ARBA" id="ARBA00023002"/>
    </source>
</evidence>
<dbReference type="GO" id="GO:0042448">
    <property type="term" value="P:progesterone metabolic process"/>
    <property type="evidence" value="ECO:0007669"/>
    <property type="project" value="TreeGrafter"/>
</dbReference>
<reference evidence="16" key="1">
    <citation type="submission" date="2025-08" db="UniProtKB">
        <authorList>
            <consortium name="Ensembl"/>
        </authorList>
    </citation>
    <scope>IDENTIFICATION</scope>
</reference>
<dbReference type="GO" id="GO:0004508">
    <property type="term" value="F:steroid 17-alpha-monooxygenase activity"/>
    <property type="evidence" value="ECO:0007669"/>
    <property type="project" value="TreeGrafter"/>
</dbReference>
<keyword evidence="12 15" id="KW-0472">Membrane</keyword>
<dbReference type="InterPro" id="IPR001128">
    <property type="entry name" value="Cyt_P450"/>
</dbReference>
<keyword evidence="11 14" id="KW-0503">Monooxygenase</keyword>
<evidence type="ECO:0000256" key="6">
    <source>
        <dbReference type="ARBA" id="ARBA00022723"/>
    </source>
</evidence>
<feature type="transmembrane region" description="Helical" evidence="15">
    <location>
        <begin position="12"/>
        <end position="36"/>
    </location>
</feature>
<keyword evidence="10 13" id="KW-0408">Iron</keyword>
<dbReference type="PRINTS" id="PR00385">
    <property type="entry name" value="P450"/>
</dbReference>
<keyword evidence="7" id="KW-0256">Endoplasmic reticulum</keyword>
<dbReference type="GO" id="GO:0020037">
    <property type="term" value="F:heme binding"/>
    <property type="evidence" value="ECO:0007669"/>
    <property type="project" value="InterPro"/>
</dbReference>
<dbReference type="PANTHER" id="PTHR24289">
    <property type="entry name" value="STEROID 17-ALPHA-HYDROXYLASE/17,20 LYASE"/>
    <property type="match status" value="1"/>
</dbReference>
<dbReference type="Gene3D" id="1.10.630.10">
    <property type="entry name" value="Cytochrome P450"/>
    <property type="match status" value="1"/>
</dbReference>